<feature type="transmembrane region" description="Helical" evidence="1">
    <location>
        <begin position="409"/>
        <end position="429"/>
    </location>
</feature>
<evidence type="ECO:0000256" key="1">
    <source>
        <dbReference type="SAM" id="Phobius"/>
    </source>
</evidence>
<dbReference type="EMBL" id="CAXLJM020000112">
    <property type="protein sequence ID" value="CAL8136772.1"/>
    <property type="molecule type" value="Genomic_DNA"/>
</dbReference>
<keyword evidence="1" id="KW-0472">Membrane</keyword>
<gene>
    <name evidence="2" type="ORF">ODALV1_LOCUS26604</name>
</gene>
<feature type="transmembrane region" description="Helical" evidence="1">
    <location>
        <begin position="192"/>
        <end position="213"/>
    </location>
</feature>
<evidence type="ECO:0000313" key="2">
    <source>
        <dbReference type="EMBL" id="CAL8136772.1"/>
    </source>
</evidence>
<evidence type="ECO:0008006" key="4">
    <source>
        <dbReference type="Google" id="ProtNLM"/>
    </source>
</evidence>
<name>A0ABP1RVU1_9HEXA</name>
<dbReference type="Proteomes" id="UP001642540">
    <property type="component" value="Unassembled WGS sequence"/>
</dbReference>
<reference evidence="2 3" key="1">
    <citation type="submission" date="2024-08" db="EMBL/GenBank/DDBJ databases">
        <authorList>
            <person name="Cucini C."/>
            <person name="Frati F."/>
        </authorList>
    </citation>
    <scope>NUCLEOTIDE SEQUENCE [LARGE SCALE GENOMIC DNA]</scope>
</reference>
<feature type="transmembrane region" description="Helical" evidence="1">
    <location>
        <begin position="157"/>
        <end position="180"/>
    </location>
</feature>
<proteinExistence type="predicted"/>
<accession>A0ABP1RVU1</accession>
<keyword evidence="3" id="KW-1185">Reference proteome</keyword>
<sequence>MQRRSSSLVTINLDDKPTDVDVASSRSPAAVIEIWQNDEINKEIDGFRSAEKIFTFVVDIDHHELRVEQEELLPVGICSKIVYCFDNCKNGYLCSRGWDQLSEYIGNIWKTFNEKLHQRCDRSYLETYFIYASSCGVSPFRIGNENQRVVWLKKVPYYIVNTLAIVDTVLLSKMLMVNLIGAQESRSTEIRLYLLNSSVGSNILIRIGFWYSLTFHSQKYVKAIQTIATSAYRRHLYTVKRFFESALVCGSSLSIVLIKTHLGLFDGIEPYIISNAESLLYQFCFTRSCQQVDLSQLNFATISLGFLGWAAQLAGSLFEQIARDGILLSALTLGKSANEFRFRGRLETSNPLDSLAIGTEIENDYNGIKTLSKHVNSAFNIVFRFYLLANIFMFAVFVDQWFDPHTGKIVKGVSLANFVSVCITFYYANQTAKTGDRFREWMKNKTNHTSMGMSQMDVLMENSSSSSIGFGRGALFIYDATLIGFASAVAAYYFGIVETRAPYIKQGNENFHGNSNNSKACCTCFE</sequence>
<protein>
    <recommendedName>
        <fullName evidence="4">Gustatory receptor</fullName>
    </recommendedName>
</protein>
<feature type="transmembrane region" description="Helical" evidence="1">
    <location>
        <begin position="378"/>
        <end position="397"/>
    </location>
</feature>
<keyword evidence="1" id="KW-1133">Transmembrane helix</keyword>
<keyword evidence="1" id="KW-0812">Transmembrane</keyword>
<organism evidence="2 3">
    <name type="scientific">Orchesella dallaii</name>
    <dbReference type="NCBI Taxonomy" id="48710"/>
    <lineage>
        <taxon>Eukaryota</taxon>
        <taxon>Metazoa</taxon>
        <taxon>Ecdysozoa</taxon>
        <taxon>Arthropoda</taxon>
        <taxon>Hexapoda</taxon>
        <taxon>Collembola</taxon>
        <taxon>Entomobryomorpha</taxon>
        <taxon>Entomobryoidea</taxon>
        <taxon>Orchesellidae</taxon>
        <taxon>Orchesellinae</taxon>
        <taxon>Orchesella</taxon>
    </lineage>
</organism>
<feature type="transmembrane region" description="Helical" evidence="1">
    <location>
        <begin position="475"/>
        <end position="495"/>
    </location>
</feature>
<evidence type="ECO:0000313" key="3">
    <source>
        <dbReference type="Proteomes" id="UP001642540"/>
    </source>
</evidence>
<comment type="caution">
    <text evidence="2">The sequence shown here is derived from an EMBL/GenBank/DDBJ whole genome shotgun (WGS) entry which is preliminary data.</text>
</comment>